<dbReference type="AlphaFoldDB" id="A0A6A5TLG0"/>
<protein>
    <recommendedName>
        <fullName evidence="4">Nudix hydrolase domain-containing protein</fullName>
    </recommendedName>
</protein>
<name>A0A6A5TLG0_9PLEO</name>
<dbReference type="Proteomes" id="UP000800035">
    <property type="component" value="Unassembled WGS sequence"/>
</dbReference>
<proteinExistence type="predicted"/>
<dbReference type="OrthoDB" id="10249920at2759"/>
<accession>A0A6A5TLG0</accession>
<feature type="compositionally biased region" description="Basic and acidic residues" evidence="1">
    <location>
        <begin position="32"/>
        <end position="43"/>
    </location>
</feature>
<gene>
    <name evidence="2" type="ORF">CC80DRAFT_551166</name>
</gene>
<evidence type="ECO:0008006" key="4">
    <source>
        <dbReference type="Google" id="ProtNLM"/>
    </source>
</evidence>
<keyword evidence="3" id="KW-1185">Reference proteome</keyword>
<organism evidence="2 3">
    <name type="scientific">Byssothecium circinans</name>
    <dbReference type="NCBI Taxonomy" id="147558"/>
    <lineage>
        <taxon>Eukaryota</taxon>
        <taxon>Fungi</taxon>
        <taxon>Dikarya</taxon>
        <taxon>Ascomycota</taxon>
        <taxon>Pezizomycotina</taxon>
        <taxon>Dothideomycetes</taxon>
        <taxon>Pleosporomycetidae</taxon>
        <taxon>Pleosporales</taxon>
        <taxon>Massarineae</taxon>
        <taxon>Massarinaceae</taxon>
        <taxon>Byssothecium</taxon>
    </lineage>
</organism>
<reference evidence="2" key="1">
    <citation type="journal article" date="2020" name="Stud. Mycol.">
        <title>101 Dothideomycetes genomes: a test case for predicting lifestyles and emergence of pathogens.</title>
        <authorList>
            <person name="Haridas S."/>
            <person name="Albert R."/>
            <person name="Binder M."/>
            <person name="Bloem J."/>
            <person name="Labutti K."/>
            <person name="Salamov A."/>
            <person name="Andreopoulos B."/>
            <person name="Baker S."/>
            <person name="Barry K."/>
            <person name="Bills G."/>
            <person name="Bluhm B."/>
            <person name="Cannon C."/>
            <person name="Castanera R."/>
            <person name="Culley D."/>
            <person name="Daum C."/>
            <person name="Ezra D."/>
            <person name="Gonzalez J."/>
            <person name="Henrissat B."/>
            <person name="Kuo A."/>
            <person name="Liang C."/>
            <person name="Lipzen A."/>
            <person name="Lutzoni F."/>
            <person name="Magnuson J."/>
            <person name="Mondo S."/>
            <person name="Nolan M."/>
            <person name="Ohm R."/>
            <person name="Pangilinan J."/>
            <person name="Park H.-J."/>
            <person name="Ramirez L."/>
            <person name="Alfaro M."/>
            <person name="Sun H."/>
            <person name="Tritt A."/>
            <person name="Yoshinaga Y."/>
            <person name="Zwiers L.-H."/>
            <person name="Turgeon B."/>
            <person name="Goodwin S."/>
            <person name="Spatafora J."/>
            <person name="Crous P."/>
            <person name="Grigoriev I."/>
        </authorList>
    </citation>
    <scope>NUCLEOTIDE SEQUENCE</scope>
    <source>
        <strain evidence="2">CBS 675.92</strain>
    </source>
</reference>
<evidence type="ECO:0000256" key="1">
    <source>
        <dbReference type="SAM" id="MobiDB-lite"/>
    </source>
</evidence>
<feature type="region of interest" description="Disordered" evidence="1">
    <location>
        <begin position="1"/>
        <end position="67"/>
    </location>
</feature>
<evidence type="ECO:0000313" key="3">
    <source>
        <dbReference type="Proteomes" id="UP000800035"/>
    </source>
</evidence>
<dbReference type="InterPro" id="IPR015797">
    <property type="entry name" value="NUDIX_hydrolase-like_dom_sf"/>
</dbReference>
<sequence length="238" mass="25604">MSTSAPQNFEKLPANTTEDKQANTTPTITPDKPTENADAKAKTTELAPPTEPPKPTTFIRPDSEPPTCSYLRRTRSPYNLTLPRLPQRPLRIEKAVVAWGCVFGGGSVGICPRIAAASLIFAEIPAGMVDNESFVGTAAKEIYEETGGENGGLIVPKEDLINMSALAATHHTTSSFSEKYATQDAVSVKEDLQTAMYSKLAVIAFGHLDLSATTPNRPPLRNQRNNSASLVTIATQYT</sequence>
<dbReference type="Gene3D" id="3.90.79.10">
    <property type="entry name" value="Nucleoside Triphosphate Pyrophosphohydrolase"/>
    <property type="match status" value="1"/>
</dbReference>
<evidence type="ECO:0000313" key="2">
    <source>
        <dbReference type="EMBL" id="KAF1953521.1"/>
    </source>
</evidence>
<dbReference type="EMBL" id="ML977003">
    <property type="protein sequence ID" value="KAF1953521.1"/>
    <property type="molecule type" value="Genomic_DNA"/>
</dbReference>
<dbReference type="SUPFAM" id="SSF55811">
    <property type="entry name" value="Nudix"/>
    <property type="match status" value="1"/>
</dbReference>